<evidence type="ECO:0000313" key="3">
    <source>
        <dbReference type="Proteomes" id="UP000799438"/>
    </source>
</evidence>
<name>A0A6A6B5U6_9PEZI</name>
<evidence type="ECO:0000256" key="1">
    <source>
        <dbReference type="SAM" id="Phobius"/>
    </source>
</evidence>
<sequence>MKTSTGGGVGGSVGGVRLLDRVQLGAMGVEGADNGRESLLDVLGRVILIAVILLILLIATIRPTVLQTLRRLRARYVRRRKTLTLGPMSAQDPIDGNRGRTQWWL</sequence>
<dbReference type="RefSeq" id="XP_033394060.1">
    <property type="nucleotide sequence ID" value="XM_033542427.1"/>
</dbReference>
<dbReference type="AlphaFoldDB" id="A0A6A6B5U6"/>
<proteinExistence type="predicted"/>
<dbReference type="EMBL" id="ML995497">
    <property type="protein sequence ID" value="KAF2138347.1"/>
    <property type="molecule type" value="Genomic_DNA"/>
</dbReference>
<accession>A0A6A6B5U6</accession>
<organism evidence="2 3">
    <name type="scientific">Aplosporella prunicola CBS 121167</name>
    <dbReference type="NCBI Taxonomy" id="1176127"/>
    <lineage>
        <taxon>Eukaryota</taxon>
        <taxon>Fungi</taxon>
        <taxon>Dikarya</taxon>
        <taxon>Ascomycota</taxon>
        <taxon>Pezizomycotina</taxon>
        <taxon>Dothideomycetes</taxon>
        <taxon>Dothideomycetes incertae sedis</taxon>
        <taxon>Botryosphaeriales</taxon>
        <taxon>Aplosporellaceae</taxon>
        <taxon>Aplosporella</taxon>
    </lineage>
</organism>
<reference evidence="2" key="1">
    <citation type="journal article" date="2020" name="Stud. Mycol.">
        <title>101 Dothideomycetes genomes: a test case for predicting lifestyles and emergence of pathogens.</title>
        <authorList>
            <person name="Haridas S."/>
            <person name="Albert R."/>
            <person name="Binder M."/>
            <person name="Bloem J."/>
            <person name="Labutti K."/>
            <person name="Salamov A."/>
            <person name="Andreopoulos B."/>
            <person name="Baker S."/>
            <person name="Barry K."/>
            <person name="Bills G."/>
            <person name="Bluhm B."/>
            <person name="Cannon C."/>
            <person name="Castanera R."/>
            <person name="Culley D."/>
            <person name="Daum C."/>
            <person name="Ezra D."/>
            <person name="Gonzalez J."/>
            <person name="Henrissat B."/>
            <person name="Kuo A."/>
            <person name="Liang C."/>
            <person name="Lipzen A."/>
            <person name="Lutzoni F."/>
            <person name="Magnuson J."/>
            <person name="Mondo S."/>
            <person name="Nolan M."/>
            <person name="Ohm R."/>
            <person name="Pangilinan J."/>
            <person name="Park H.-J."/>
            <person name="Ramirez L."/>
            <person name="Alfaro M."/>
            <person name="Sun H."/>
            <person name="Tritt A."/>
            <person name="Yoshinaga Y."/>
            <person name="Zwiers L.-H."/>
            <person name="Turgeon B."/>
            <person name="Goodwin S."/>
            <person name="Spatafora J."/>
            <person name="Crous P."/>
            <person name="Grigoriev I."/>
        </authorList>
    </citation>
    <scope>NUCLEOTIDE SEQUENCE</scope>
    <source>
        <strain evidence="2">CBS 121167</strain>
    </source>
</reference>
<keyword evidence="1" id="KW-0472">Membrane</keyword>
<dbReference type="Proteomes" id="UP000799438">
    <property type="component" value="Unassembled WGS sequence"/>
</dbReference>
<keyword evidence="1" id="KW-0812">Transmembrane</keyword>
<gene>
    <name evidence="2" type="ORF">K452DRAFT_301293</name>
</gene>
<keyword evidence="3" id="KW-1185">Reference proteome</keyword>
<dbReference type="GeneID" id="54299924"/>
<protein>
    <submittedName>
        <fullName evidence="2">Uncharacterized protein</fullName>
    </submittedName>
</protein>
<evidence type="ECO:0000313" key="2">
    <source>
        <dbReference type="EMBL" id="KAF2138347.1"/>
    </source>
</evidence>
<feature type="transmembrane region" description="Helical" evidence="1">
    <location>
        <begin position="42"/>
        <end position="65"/>
    </location>
</feature>
<keyword evidence="1" id="KW-1133">Transmembrane helix</keyword>